<evidence type="ECO:0000313" key="2">
    <source>
        <dbReference type="Proteomes" id="UP000663872"/>
    </source>
</evidence>
<dbReference type="EMBL" id="CAJNYT010000239">
    <property type="protein sequence ID" value="CAF3339446.1"/>
    <property type="molecule type" value="Genomic_DNA"/>
</dbReference>
<accession>A0A817V2T6</accession>
<name>A0A817V2T6_9BILA</name>
<sequence length="59" mass="6749">MSMCIGPKQYIVTKNVSQAIRSYVWDKFKFPAKVRTDGLHDVIPGFVTCSDCFKTLVYD</sequence>
<proteinExistence type="predicted"/>
<dbReference type="Proteomes" id="UP000663872">
    <property type="component" value="Unassembled WGS sequence"/>
</dbReference>
<evidence type="ECO:0000313" key="1">
    <source>
        <dbReference type="EMBL" id="CAF3339446.1"/>
    </source>
</evidence>
<feature type="non-terminal residue" evidence="1">
    <location>
        <position position="59"/>
    </location>
</feature>
<dbReference type="AlphaFoldDB" id="A0A817V2T6"/>
<gene>
    <name evidence="1" type="ORF">GRG538_LOCUS4488</name>
</gene>
<protein>
    <submittedName>
        <fullName evidence="1">Uncharacterized protein</fullName>
    </submittedName>
</protein>
<comment type="caution">
    <text evidence="1">The sequence shown here is derived from an EMBL/GenBank/DDBJ whole genome shotgun (WGS) entry which is preliminary data.</text>
</comment>
<organism evidence="1 2">
    <name type="scientific">Rotaria socialis</name>
    <dbReference type="NCBI Taxonomy" id="392032"/>
    <lineage>
        <taxon>Eukaryota</taxon>
        <taxon>Metazoa</taxon>
        <taxon>Spiralia</taxon>
        <taxon>Gnathifera</taxon>
        <taxon>Rotifera</taxon>
        <taxon>Eurotatoria</taxon>
        <taxon>Bdelloidea</taxon>
        <taxon>Philodinida</taxon>
        <taxon>Philodinidae</taxon>
        <taxon>Rotaria</taxon>
    </lineage>
</organism>
<reference evidence="1" key="1">
    <citation type="submission" date="2021-02" db="EMBL/GenBank/DDBJ databases">
        <authorList>
            <person name="Nowell W R."/>
        </authorList>
    </citation>
    <scope>NUCLEOTIDE SEQUENCE</scope>
</reference>